<dbReference type="PANTHER" id="PTHR24111:SF0">
    <property type="entry name" value="LEUCINE-RICH REPEAT-CONTAINING PROTEIN"/>
    <property type="match status" value="1"/>
</dbReference>
<dbReference type="AlphaFoldDB" id="A0A2P6NV42"/>
<feature type="region of interest" description="Disordered" evidence="2">
    <location>
        <begin position="1"/>
        <end position="32"/>
    </location>
</feature>
<dbReference type="EMBL" id="MDYQ01000017">
    <property type="protein sequence ID" value="PRP87841.1"/>
    <property type="molecule type" value="Genomic_DNA"/>
</dbReference>
<dbReference type="InterPro" id="IPR001611">
    <property type="entry name" value="Leu-rich_rpt"/>
</dbReference>
<evidence type="ECO:0000313" key="3">
    <source>
        <dbReference type="EMBL" id="PRP87841.1"/>
    </source>
</evidence>
<evidence type="ECO:0000313" key="4">
    <source>
        <dbReference type="Proteomes" id="UP000241769"/>
    </source>
</evidence>
<accession>A0A2P6NV42</accession>
<protein>
    <submittedName>
        <fullName evidence="3">Uncharacterized protein</fullName>
    </submittedName>
</protein>
<sequence length="291" mass="32138">MVRSTRPPENGANRRIVSKASGGGTTPHQRPHIIRVDKRSIPPSYVQKRKTKLKNRQNEGIDMDGRSFRSWVSSVVSGRKEATTELLVQNIHTVVQVTQNQQTIPLVISCSDVSSGKQELFLWHCPLSCRNCRTGKLPEHRARNQLIIATIFSKDTREERGHDRDLDETDTLHIYLQNQILINAIKSGNVLRKLTDLLKVQFILNQTQIAALFRAASIAQRLASNTTLTSLHLGSNEIKAAGAASIAQRLASNTTLTSLNLITNDIEAAGAASIAQRLASNTTNAKLKINI</sequence>
<keyword evidence="1" id="KW-0677">Repeat</keyword>
<feature type="region of interest" description="Disordered" evidence="2">
    <location>
        <begin position="37"/>
        <end position="56"/>
    </location>
</feature>
<gene>
    <name evidence="3" type="ORF">PROFUN_04315</name>
</gene>
<proteinExistence type="predicted"/>
<name>A0A2P6NV42_9EUKA</name>
<dbReference type="SUPFAM" id="SSF52047">
    <property type="entry name" value="RNI-like"/>
    <property type="match status" value="1"/>
</dbReference>
<reference evidence="3 4" key="1">
    <citation type="journal article" date="2018" name="Genome Biol. Evol.">
        <title>Multiple Roots of Fruiting Body Formation in Amoebozoa.</title>
        <authorList>
            <person name="Hillmann F."/>
            <person name="Forbes G."/>
            <person name="Novohradska S."/>
            <person name="Ferling I."/>
            <person name="Riege K."/>
            <person name="Groth M."/>
            <person name="Westermann M."/>
            <person name="Marz M."/>
            <person name="Spaller T."/>
            <person name="Winckler T."/>
            <person name="Schaap P."/>
            <person name="Glockner G."/>
        </authorList>
    </citation>
    <scope>NUCLEOTIDE SEQUENCE [LARGE SCALE GENOMIC DNA]</scope>
    <source>
        <strain evidence="3 4">Jena</strain>
    </source>
</reference>
<dbReference type="InterPro" id="IPR032675">
    <property type="entry name" value="LRR_dom_sf"/>
</dbReference>
<dbReference type="STRING" id="1890364.A0A2P6NV42"/>
<dbReference type="InParanoid" id="A0A2P6NV42"/>
<dbReference type="Proteomes" id="UP000241769">
    <property type="component" value="Unassembled WGS sequence"/>
</dbReference>
<dbReference type="SMART" id="SM00368">
    <property type="entry name" value="LRR_RI"/>
    <property type="match status" value="2"/>
</dbReference>
<comment type="caution">
    <text evidence="3">The sequence shown here is derived from an EMBL/GenBank/DDBJ whole genome shotgun (WGS) entry which is preliminary data.</text>
</comment>
<dbReference type="Gene3D" id="3.80.10.10">
    <property type="entry name" value="Ribonuclease Inhibitor"/>
    <property type="match status" value="1"/>
</dbReference>
<organism evidence="3 4">
    <name type="scientific">Planoprotostelium fungivorum</name>
    <dbReference type="NCBI Taxonomy" id="1890364"/>
    <lineage>
        <taxon>Eukaryota</taxon>
        <taxon>Amoebozoa</taxon>
        <taxon>Evosea</taxon>
        <taxon>Variosea</taxon>
        <taxon>Cavosteliida</taxon>
        <taxon>Cavosteliaceae</taxon>
        <taxon>Planoprotostelium</taxon>
    </lineage>
</organism>
<dbReference type="PANTHER" id="PTHR24111">
    <property type="entry name" value="LEUCINE-RICH REPEAT-CONTAINING PROTEIN 34"/>
    <property type="match status" value="1"/>
</dbReference>
<evidence type="ECO:0000256" key="2">
    <source>
        <dbReference type="SAM" id="MobiDB-lite"/>
    </source>
</evidence>
<keyword evidence="4" id="KW-1185">Reference proteome</keyword>
<evidence type="ECO:0000256" key="1">
    <source>
        <dbReference type="ARBA" id="ARBA00022737"/>
    </source>
</evidence>
<dbReference type="InterPro" id="IPR052201">
    <property type="entry name" value="LRR-containing_regulator"/>
</dbReference>
<dbReference type="Pfam" id="PF13516">
    <property type="entry name" value="LRR_6"/>
    <property type="match status" value="2"/>
</dbReference>